<sequence>MNQASRIDDYLSDFLRFLAIDKGLSQNTIANYELDLKKFFRFCQIQNMDLLSQIDTDLVRLFIASLNKAGYAASTAARILSSLRAFFHFLMVEGVVSKNPMALIESPKKARTLPHSLSMAEVEAILAAPNTDTKFGIRDRAMFETLYATGLRVSELANLSLGDLHLDLRFIQTLGKGNKERMVPLGEEAVFWIEKYLDQVRDGWLPKAGSDYLFLTQRGKAFTRQGIWKTLNKYVSLAGIQKKVSPHVLRHSFATHILENGADLRLVQELLGHENISTTQIYTHISHYRLQEVYRKSFPGA</sequence>
<dbReference type="Proteomes" id="UP000005990">
    <property type="component" value="Unassembled WGS sequence"/>
</dbReference>
<dbReference type="GO" id="GO:0005737">
    <property type="term" value="C:cytoplasm"/>
    <property type="evidence" value="ECO:0007669"/>
    <property type="project" value="UniProtKB-SubCell"/>
</dbReference>
<dbReference type="Pfam" id="PF02899">
    <property type="entry name" value="Phage_int_SAM_1"/>
    <property type="match status" value="1"/>
</dbReference>
<keyword evidence="7 11" id="KW-0229">DNA integration</keyword>
<dbReference type="InterPro" id="IPR023009">
    <property type="entry name" value="Tyrosine_recombinase_XerC/XerD"/>
</dbReference>
<dbReference type="OrthoDB" id="9801717at2"/>
<evidence type="ECO:0000259" key="12">
    <source>
        <dbReference type="PROSITE" id="PS51898"/>
    </source>
</evidence>
<feature type="active site" evidence="11">
    <location>
        <position position="152"/>
    </location>
</feature>
<evidence type="ECO:0000313" key="14">
    <source>
        <dbReference type="EMBL" id="EFR32088.1"/>
    </source>
</evidence>
<dbReference type="HAMAP" id="MF_01807">
    <property type="entry name" value="Recomb_XerD"/>
    <property type="match status" value="1"/>
</dbReference>
<dbReference type="InterPro" id="IPR050090">
    <property type="entry name" value="Tyrosine_recombinase_XerCD"/>
</dbReference>
<dbReference type="PROSITE" id="PS51898">
    <property type="entry name" value="TYR_RECOMBINASE"/>
    <property type="match status" value="1"/>
</dbReference>
<dbReference type="NCBIfam" id="NF040815">
    <property type="entry name" value="recomb_XerA_Arch"/>
    <property type="match status" value="1"/>
</dbReference>
<evidence type="ECO:0000259" key="13">
    <source>
        <dbReference type="PROSITE" id="PS51900"/>
    </source>
</evidence>
<evidence type="ECO:0000256" key="9">
    <source>
        <dbReference type="ARBA" id="ARBA00023172"/>
    </source>
</evidence>
<dbReference type="InterPro" id="IPR010998">
    <property type="entry name" value="Integrase_recombinase_N"/>
</dbReference>
<dbReference type="GO" id="GO:0051301">
    <property type="term" value="P:cell division"/>
    <property type="evidence" value="ECO:0007669"/>
    <property type="project" value="UniProtKB-KW"/>
</dbReference>
<accession>E4KLW5</accession>
<dbReference type="NCBIfam" id="TIGR02225">
    <property type="entry name" value="recomb_XerD"/>
    <property type="match status" value="1"/>
</dbReference>
<dbReference type="STRING" id="908337.HMPREF9257_0948"/>
<evidence type="ECO:0000256" key="4">
    <source>
        <dbReference type="ARBA" id="ARBA00022490"/>
    </source>
</evidence>
<dbReference type="eggNOG" id="COG4974">
    <property type="taxonomic scope" value="Bacteria"/>
</dbReference>
<evidence type="ECO:0000256" key="3">
    <source>
        <dbReference type="ARBA" id="ARBA00015810"/>
    </source>
</evidence>
<comment type="similarity">
    <text evidence="2 11">Belongs to the 'phage' integrase family. XerD subfamily.</text>
</comment>
<dbReference type="Gene3D" id="1.10.150.130">
    <property type="match status" value="1"/>
</dbReference>
<proteinExistence type="inferred from homology"/>
<dbReference type="CDD" id="cd00798">
    <property type="entry name" value="INT_XerDC_C"/>
    <property type="match status" value="1"/>
</dbReference>
<dbReference type="InterPro" id="IPR004107">
    <property type="entry name" value="Integrase_SAM-like_N"/>
</dbReference>
<keyword evidence="10 11" id="KW-0131">Cell cycle</keyword>
<dbReference type="EMBL" id="AENN01000001">
    <property type="protein sequence ID" value="EFR32088.1"/>
    <property type="molecule type" value="Genomic_DNA"/>
</dbReference>
<reference evidence="14 15" key="1">
    <citation type="submission" date="2010-10" db="EMBL/GenBank/DDBJ databases">
        <authorList>
            <person name="Durkin A.S."/>
            <person name="Madupu R."/>
            <person name="Torralba M."/>
            <person name="Gillis M."/>
            <person name="Methe B."/>
            <person name="Sutton G."/>
            <person name="Nelson K.E."/>
        </authorList>
    </citation>
    <scope>NUCLEOTIDE SEQUENCE [LARGE SCALE GENOMIC DNA]</scope>
    <source>
        <strain evidence="14 15">ACS-139-V-Col8</strain>
    </source>
</reference>
<comment type="subcellular location">
    <subcellularLocation>
        <location evidence="1 11">Cytoplasm</location>
    </subcellularLocation>
</comment>
<dbReference type="InterPro" id="IPR044068">
    <property type="entry name" value="CB"/>
</dbReference>
<keyword evidence="9 11" id="KW-0233">DNA recombination</keyword>
<dbReference type="AlphaFoldDB" id="E4KLW5"/>
<keyword evidence="15" id="KW-1185">Reference proteome</keyword>
<comment type="caution">
    <text evidence="14">The sequence shown here is derived from an EMBL/GenBank/DDBJ whole genome shotgun (WGS) entry which is preliminary data.</text>
</comment>
<dbReference type="Gene3D" id="1.10.443.10">
    <property type="entry name" value="Intergrase catalytic core"/>
    <property type="match status" value="1"/>
</dbReference>
<keyword evidence="5 11" id="KW-0132">Cell division</keyword>
<dbReference type="GO" id="GO:0006313">
    <property type="term" value="P:DNA transposition"/>
    <property type="evidence" value="ECO:0007669"/>
    <property type="project" value="UniProtKB-UniRule"/>
</dbReference>
<keyword evidence="6 11" id="KW-0159">Chromosome partition</keyword>
<evidence type="ECO:0000256" key="2">
    <source>
        <dbReference type="ARBA" id="ARBA00010450"/>
    </source>
</evidence>
<dbReference type="HAMAP" id="MF_01808">
    <property type="entry name" value="Recomb_XerC_XerD"/>
    <property type="match status" value="1"/>
</dbReference>
<dbReference type="GO" id="GO:0003677">
    <property type="term" value="F:DNA binding"/>
    <property type="evidence" value="ECO:0007669"/>
    <property type="project" value="UniProtKB-UniRule"/>
</dbReference>
<feature type="domain" description="Core-binding (CB)" evidence="13">
    <location>
        <begin position="5"/>
        <end position="91"/>
    </location>
</feature>
<evidence type="ECO:0000256" key="8">
    <source>
        <dbReference type="ARBA" id="ARBA00023125"/>
    </source>
</evidence>
<name>E4KLW5_9LACT</name>
<dbReference type="InterPro" id="IPR011932">
    <property type="entry name" value="Recomb_XerD"/>
</dbReference>
<dbReference type="PANTHER" id="PTHR30349">
    <property type="entry name" value="PHAGE INTEGRASE-RELATED"/>
    <property type="match status" value="1"/>
</dbReference>
<keyword evidence="4 11" id="KW-0963">Cytoplasm</keyword>
<evidence type="ECO:0000256" key="6">
    <source>
        <dbReference type="ARBA" id="ARBA00022829"/>
    </source>
</evidence>
<dbReference type="Pfam" id="PF00589">
    <property type="entry name" value="Phage_integrase"/>
    <property type="match status" value="1"/>
</dbReference>
<evidence type="ECO:0000256" key="5">
    <source>
        <dbReference type="ARBA" id="ARBA00022618"/>
    </source>
</evidence>
<feature type="active site" description="O-(3'-phospho-DNA)-tyrosine intermediate" evidence="11">
    <location>
        <position position="282"/>
    </location>
</feature>
<dbReference type="InterPro" id="IPR011010">
    <property type="entry name" value="DNA_brk_join_enz"/>
</dbReference>
<feature type="active site" evidence="11">
    <location>
        <position position="250"/>
    </location>
</feature>
<feature type="active site" evidence="11">
    <location>
        <position position="273"/>
    </location>
</feature>
<protein>
    <recommendedName>
        <fullName evidence="3 11">Tyrosine recombinase XerD</fullName>
    </recommendedName>
</protein>
<feature type="active site" evidence="11">
    <location>
        <position position="247"/>
    </location>
</feature>
<evidence type="ECO:0000256" key="1">
    <source>
        <dbReference type="ARBA" id="ARBA00004496"/>
    </source>
</evidence>
<dbReference type="GO" id="GO:0009037">
    <property type="term" value="F:tyrosine-based site-specific recombinase activity"/>
    <property type="evidence" value="ECO:0007669"/>
    <property type="project" value="UniProtKB-UniRule"/>
</dbReference>
<evidence type="ECO:0000256" key="10">
    <source>
        <dbReference type="ARBA" id="ARBA00023306"/>
    </source>
</evidence>
<gene>
    <name evidence="11 14" type="primary">xerD</name>
    <name evidence="14" type="ORF">HMPREF9257_0948</name>
</gene>
<evidence type="ECO:0000256" key="7">
    <source>
        <dbReference type="ARBA" id="ARBA00022908"/>
    </source>
</evidence>
<dbReference type="InterPro" id="IPR002104">
    <property type="entry name" value="Integrase_catalytic"/>
</dbReference>
<comment type="subunit">
    <text evidence="11">Forms a cyclic heterotetrameric complex composed of two molecules of XerC and two molecules of XerD.</text>
</comment>
<dbReference type="GO" id="GO:0007059">
    <property type="term" value="P:chromosome segregation"/>
    <property type="evidence" value="ECO:0007669"/>
    <property type="project" value="UniProtKB-UniRule"/>
</dbReference>
<dbReference type="PROSITE" id="PS51900">
    <property type="entry name" value="CB"/>
    <property type="match status" value="1"/>
</dbReference>
<comment type="function">
    <text evidence="11">Site-specific tyrosine recombinase, which acts by catalyzing the cutting and rejoining of the recombining DNA molecules. The XerC-XerD complex is essential to convert dimers of the bacterial chromosome into monomers to permit their segregation at cell division. It also contributes to the segregational stability of plasmids.</text>
</comment>
<dbReference type="NCBIfam" id="NF001399">
    <property type="entry name" value="PRK00283.1"/>
    <property type="match status" value="1"/>
</dbReference>
<evidence type="ECO:0000313" key="15">
    <source>
        <dbReference type="Proteomes" id="UP000005990"/>
    </source>
</evidence>
<dbReference type="InterPro" id="IPR013762">
    <property type="entry name" value="Integrase-like_cat_sf"/>
</dbReference>
<dbReference type="SUPFAM" id="SSF56349">
    <property type="entry name" value="DNA breaking-rejoining enzymes"/>
    <property type="match status" value="1"/>
</dbReference>
<feature type="domain" description="Tyr recombinase" evidence="12">
    <location>
        <begin position="112"/>
        <end position="295"/>
    </location>
</feature>
<keyword evidence="8 11" id="KW-0238">DNA-binding</keyword>
<dbReference type="RefSeq" id="WP_006417569.1">
    <property type="nucleotide sequence ID" value="NZ_AENN01000001.1"/>
</dbReference>
<organism evidence="14 15">
    <name type="scientific">Eremococcus coleocola ACS-139-V-Col8</name>
    <dbReference type="NCBI Taxonomy" id="908337"/>
    <lineage>
        <taxon>Bacteria</taxon>
        <taxon>Bacillati</taxon>
        <taxon>Bacillota</taxon>
        <taxon>Bacilli</taxon>
        <taxon>Lactobacillales</taxon>
        <taxon>Aerococcaceae</taxon>
        <taxon>Eremococcus</taxon>
    </lineage>
</organism>
<feature type="active site" evidence="11">
    <location>
        <position position="176"/>
    </location>
</feature>
<evidence type="ECO:0000256" key="11">
    <source>
        <dbReference type="HAMAP-Rule" id="MF_01807"/>
    </source>
</evidence>
<dbReference type="PANTHER" id="PTHR30349:SF81">
    <property type="entry name" value="TYROSINE RECOMBINASE XERC"/>
    <property type="match status" value="1"/>
</dbReference>